<keyword evidence="8" id="KW-1185">Reference proteome</keyword>
<feature type="transmembrane region" description="Helical" evidence="5">
    <location>
        <begin position="273"/>
        <end position="295"/>
    </location>
</feature>
<feature type="transmembrane region" description="Helical" evidence="5">
    <location>
        <begin position="330"/>
        <end position="353"/>
    </location>
</feature>
<organism evidence="7 8">
    <name type="scientific">Novosphingobium panipatense</name>
    <dbReference type="NCBI Taxonomy" id="428991"/>
    <lineage>
        <taxon>Bacteria</taxon>
        <taxon>Pseudomonadati</taxon>
        <taxon>Pseudomonadota</taxon>
        <taxon>Alphaproteobacteria</taxon>
        <taxon>Sphingomonadales</taxon>
        <taxon>Sphingomonadaceae</taxon>
        <taxon>Novosphingobium</taxon>
    </lineage>
</organism>
<dbReference type="Pfam" id="PF07690">
    <property type="entry name" value="MFS_1"/>
    <property type="match status" value="1"/>
</dbReference>
<feature type="transmembrane region" description="Helical" evidence="5">
    <location>
        <begin position="175"/>
        <end position="195"/>
    </location>
</feature>
<feature type="transmembrane region" description="Helical" evidence="5">
    <location>
        <begin position="234"/>
        <end position="253"/>
    </location>
</feature>
<feature type="transmembrane region" description="Helical" evidence="5">
    <location>
        <begin position="365"/>
        <end position="388"/>
    </location>
</feature>
<dbReference type="InterPro" id="IPR050382">
    <property type="entry name" value="MFS_Na/Anion_cotransporter"/>
</dbReference>
<protein>
    <submittedName>
        <fullName evidence="7">MFS transporter, ACS family, hexuronate transporter</fullName>
    </submittedName>
</protein>
<evidence type="ECO:0000256" key="4">
    <source>
        <dbReference type="ARBA" id="ARBA00023136"/>
    </source>
</evidence>
<keyword evidence="4 5" id="KW-0472">Membrane</keyword>
<evidence type="ECO:0000256" key="1">
    <source>
        <dbReference type="ARBA" id="ARBA00004141"/>
    </source>
</evidence>
<gene>
    <name evidence="7" type="ORF">SAMN06296065_103282</name>
</gene>
<dbReference type="InterPro" id="IPR011701">
    <property type="entry name" value="MFS"/>
</dbReference>
<feature type="transmembrane region" description="Helical" evidence="5">
    <location>
        <begin position="394"/>
        <end position="414"/>
    </location>
</feature>
<dbReference type="RefSeq" id="WP_283405691.1">
    <property type="nucleotide sequence ID" value="NZ_FXUI01000003.1"/>
</dbReference>
<evidence type="ECO:0000256" key="3">
    <source>
        <dbReference type="ARBA" id="ARBA00022989"/>
    </source>
</evidence>
<dbReference type="PANTHER" id="PTHR11662">
    <property type="entry name" value="SOLUTE CARRIER FAMILY 17"/>
    <property type="match status" value="1"/>
</dbReference>
<dbReference type="InterPro" id="IPR020846">
    <property type="entry name" value="MFS_dom"/>
</dbReference>
<dbReference type="EMBL" id="FXUI01000003">
    <property type="protein sequence ID" value="SMP61537.1"/>
    <property type="molecule type" value="Genomic_DNA"/>
</dbReference>
<dbReference type="Proteomes" id="UP001157910">
    <property type="component" value="Unassembled WGS sequence"/>
</dbReference>
<feature type="transmembrane region" description="Helical" evidence="5">
    <location>
        <begin position="20"/>
        <end position="40"/>
    </location>
</feature>
<keyword evidence="2 5" id="KW-0812">Transmembrane</keyword>
<evidence type="ECO:0000259" key="6">
    <source>
        <dbReference type="PROSITE" id="PS50850"/>
    </source>
</evidence>
<feature type="transmembrane region" description="Helical" evidence="5">
    <location>
        <begin position="90"/>
        <end position="110"/>
    </location>
</feature>
<sequence length="423" mass="44924">MTSHQTTGGPAAPLTEPGSARAQNVLIALIFFATALNYVDRQVLALLKPMLEAEFQWSDQQFAHLGSIFQLSAAVSLLGVGWFVDRFGVRFAYGLAVTVWSLAGMAHALAASVQQFVIARAVLATAESVNTPAAMKTAAIYLPVQRRSVGIGIINTAPNIGAILTPLIIPPFAIAFGWKAAFLVTGGLGLVWLVLWKLNTARLTPVAAQTGGTSGTEKGAKVEWRAILSDRRSWTVIGAKAFTDLVWWFVLFWTPDFFARQFDLSQGELGWPIAVIFVLAALGAISSGALYPALLLRGVSMNVARKGSMLAFALIVLVMPLALIAQTPWIAAVCIGLGLFAHQGFSTNIFGMATEIIPARRMATVIALGAVAGNLTGTGIIEFAGWSLHTGLGYGPLFVICGSAYLVALAFIHLMQPRLATAD</sequence>
<feature type="transmembrane region" description="Helical" evidence="5">
    <location>
        <begin position="61"/>
        <end position="84"/>
    </location>
</feature>
<evidence type="ECO:0000256" key="5">
    <source>
        <dbReference type="SAM" id="Phobius"/>
    </source>
</evidence>
<accession>A0ABY1QA82</accession>
<dbReference type="PANTHER" id="PTHR11662:SF285">
    <property type="entry name" value="HEXURONATE TRANSPORTER"/>
    <property type="match status" value="1"/>
</dbReference>
<evidence type="ECO:0000256" key="2">
    <source>
        <dbReference type="ARBA" id="ARBA00022692"/>
    </source>
</evidence>
<feature type="transmembrane region" description="Helical" evidence="5">
    <location>
        <begin position="149"/>
        <end position="169"/>
    </location>
</feature>
<dbReference type="InterPro" id="IPR036259">
    <property type="entry name" value="MFS_trans_sf"/>
</dbReference>
<keyword evidence="3 5" id="KW-1133">Transmembrane helix</keyword>
<proteinExistence type="predicted"/>
<dbReference type="Gene3D" id="1.20.1250.20">
    <property type="entry name" value="MFS general substrate transporter like domains"/>
    <property type="match status" value="2"/>
</dbReference>
<evidence type="ECO:0000313" key="8">
    <source>
        <dbReference type="Proteomes" id="UP001157910"/>
    </source>
</evidence>
<feature type="domain" description="Major facilitator superfamily (MFS) profile" evidence="6">
    <location>
        <begin position="26"/>
        <end position="420"/>
    </location>
</feature>
<evidence type="ECO:0000313" key="7">
    <source>
        <dbReference type="EMBL" id="SMP61537.1"/>
    </source>
</evidence>
<comment type="caution">
    <text evidence="7">The sequence shown here is derived from an EMBL/GenBank/DDBJ whole genome shotgun (WGS) entry which is preliminary data.</text>
</comment>
<dbReference type="PROSITE" id="PS50850">
    <property type="entry name" value="MFS"/>
    <property type="match status" value="1"/>
</dbReference>
<comment type="subcellular location">
    <subcellularLocation>
        <location evidence="1">Membrane</location>
        <topology evidence="1">Multi-pass membrane protein</topology>
    </subcellularLocation>
</comment>
<feature type="transmembrane region" description="Helical" evidence="5">
    <location>
        <begin position="307"/>
        <end position="324"/>
    </location>
</feature>
<dbReference type="SUPFAM" id="SSF103473">
    <property type="entry name" value="MFS general substrate transporter"/>
    <property type="match status" value="1"/>
</dbReference>
<reference evidence="7 8" key="1">
    <citation type="submission" date="2017-05" db="EMBL/GenBank/DDBJ databases">
        <authorList>
            <person name="Varghese N."/>
            <person name="Submissions S."/>
        </authorList>
    </citation>
    <scope>NUCLEOTIDE SEQUENCE [LARGE SCALE GENOMIC DNA]</scope>
    <source>
        <strain evidence="7 8">SM16</strain>
    </source>
</reference>
<name>A0ABY1QA82_9SPHN</name>